<dbReference type="AlphaFoldDB" id="A0A4V1EGZ7"/>
<dbReference type="EMBL" id="CP040077">
    <property type="protein sequence ID" value="QCP48510.1"/>
    <property type="molecule type" value="Genomic_DNA"/>
</dbReference>
<gene>
    <name evidence="1" type="ORF">FAZ95_04465</name>
</gene>
<reference evidence="1 2" key="1">
    <citation type="submission" date="2019-05" db="EMBL/GenBank/DDBJ databases">
        <title>Burkholderia sp. DHOD12, isolated from subtropical forest soil.</title>
        <authorList>
            <person name="Gao Z.-H."/>
            <person name="Qiu L.-H."/>
        </authorList>
    </citation>
    <scope>NUCLEOTIDE SEQUENCE [LARGE SCALE GENOMIC DNA]</scope>
    <source>
        <strain evidence="1 2">DHOD12</strain>
    </source>
</reference>
<evidence type="ECO:0000313" key="1">
    <source>
        <dbReference type="EMBL" id="QCP48510.1"/>
    </source>
</evidence>
<evidence type="ECO:0000313" key="2">
    <source>
        <dbReference type="Proteomes" id="UP000298656"/>
    </source>
</evidence>
<organism evidence="1 2">
    <name type="scientific">Trinickia violacea</name>
    <dbReference type="NCBI Taxonomy" id="2571746"/>
    <lineage>
        <taxon>Bacteria</taxon>
        <taxon>Pseudomonadati</taxon>
        <taxon>Pseudomonadota</taxon>
        <taxon>Betaproteobacteria</taxon>
        <taxon>Burkholderiales</taxon>
        <taxon>Burkholderiaceae</taxon>
        <taxon>Trinickia</taxon>
    </lineage>
</organism>
<accession>A0A4V1EGZ7</accession>
<dbReference type="KEGG" id="tvl:FAZ95_04465"/>
<dbReference type="Proteomes" id="UP000298656">
    <property type="component" value="Chromosome 1"/>
</dbReference>
<keyword evidence="2" id="KW-1185">Reference proteome</keyword>
<proteinExistence type="predicted"/>
<sequence>MARITNIPVAIQISKDIATWLRPLRLWVSKKGCNAGKPWRILNIGRPIIRVTMRPFSRPQGLLAMDLARRRRPT</sequence>
<protein>
    <submittedName>
        <fullName evidence="1">Uncharacterized protein</fullName>
    </submittedName>
</protein>
<name>A0A4V1EGZ7_9BURK</name>